<gene>
    <name evidence="7" type="ORF">BJ971_006919</name>
</gene>
<evidence type="ECO:0000313" key="8">
    <source>
        <dbReference type="Proteomes" id="UP000578112"/>
    </source>
</evidence>
<feature type="compositionally biased region" description="Basic residues" evidence="4">
    <location>
        <begin position="974"/>
        <end position="984"/>
    </location>
</feature>
<keyword evidence="8" id="KW-1185">Reference proteome</keyword>
<proteinExistence type="predicted"/>
<evidence type="ECO:0000256" key="2">
    <source>
        <dbReference type="ARBA" id="ARBA00022525"/>
    </source>
</evidence>
<dbReference type="RefSeq" id="WP_184997487.1">
    <property type="nucleotide sequence ID" value="NZ_BOMK01000045.1"/>
</dbReference>
<dbReference type="InterPro" id="IPR001434">
    <property type="entry name" value="OmcB-like_DUF11"/>
</dbReference>
<evidence type="ECO:0000259" key="5">
    <source>
        <dbReference type="Pfam" id="PF01345"/>
    </source>
</evidence>
<dbReference type="AlphaFoldDB" id="A0A7W7I4L8"/>
<keyword evidence="3" id="KW-0732">Signal</keyword>
<evidence type="ECO:0000256" key="4">
    <source>
        <dbReference type="SAM" id="MobiDB-lite"/>
    </source>
</evidence>
<dbReference type="Gene3D" id="2.60.40.10">
    <property type="entry name" value="Immunoglobulins"/>
    <property type="match status" value="1"/>
</dbReference>
<name>A0A7W7I4L8_9ACTN</name>
<dbReference type="Pfam" id="PF17210">
    <property type="entry name" value="SdrD_B"/>
    <property type="match status" value="1"/>
</dbReference>
<keyword evidence="2" id="KW-0964">Secreted</keyword>
<feature type="compositionally biased region" description="Basic and acidic residues" evidence="4">
    <location>
        <begin position="960"/>
        <end position="973"/>
    </location>
</feature>
<evidence type="ECO:0000256" key="3">
    <source>
        <dbReference type="ARBA" id="ARBA00022729"/>
    </source>
</evidence>
<reference evidence="7 8" key="1">
    <citation type="submission" date="2020-08" db="EMBL/GenBank/DDBJ databases">
        <title>Sequencing the genomes of 1000 actinobacteria strains.</title>
        <authorList>
            <person name="Klenk H.-P."/>
        </authorList>
    </citation>
    <scope>NUCLEOTIDE SEQUENCE [LARGE SCALE GENOMIC DNA]</scope>
    <source>
        <strain evidence="7 8">DSM 43149</strain>
    </source>
</reference>
<dbReference type="Proteomes" id="UP000578112">
    <property type="component" value="Unassembled WGS sequence"/>
</dbReference>
<organism evidence="7 8">
    <name type="scientific">Actinoplanes digitatis</name>
    <dbReference type="NCBI Taxonomy" id="1868"/>
    <lineage>
        <taxon>Bacteria</taxon>
        <taxon>Bacillati</taxon>
        <taxon>Actinomycetota</taxon>
        <taxon>Actinomycetes</taxon>
        <taxon>Micromonosporales</taxon>
        <taxon>Micromonosporaceae</taxon>
        <taxon>Actinoplanes</taxon>
    </lineage>
</organism>
<protein>
    <recommendedName>
        <fullName evidence="9">SD-repeat containing protein B domain-containing protein</fullName>
    </recommendedName>
</protein>
<comment type="subcellular location">
    <subcellularLocation>
        <location evidence="1">Secreted</location>
    </subcellularLocation>
</comment>
<evidence type="ECO:0008006" key="9">
    <source>
        <dbReference type="Google" id="ProtNLM"/>
    </source>
</evidence>
<evidence type="ECO:0000259" key="6">
    <source>
        <dbReference type="Pfam" id="PF17210"/>
    </source>
</evidence>
<dbReference type="InterPro" id="IPR013783">
    <property type="entry name" value="Ig-like_fold"/>
</dbReference>
<dbReference type="GO" id="GO:0005576">
    <property type="term" value="C:extracellular region"/>
    <property type="evidence" value="ECO:0007669"/>
    <property type="project" value="UniProtKB-SubCell"/>
</dbReference>
<dbReference type="Pfam" id="PF01345">
    <property type="entry name" value="DUF11"/>
    <property type="match status" value="1"/>
</dbReference>
<accession>A0A7W7I4L8</accession>
<feature type="domain" description="SD-repeat containing protein B" evidence="6">
    <location>
        <begin position="801"/>
        <end position="864"/>
    </location>
</feature>
<dbReference type="GO" id="GO:0005975">
    <property type="term" value="P:carbohydrate metabolic process"/>
    <property type="evidence" value="ECO:0007669"/>
    <property type="project" value="UniProtKB-ARBA"/>
</dbReference>
<comment type="caution">
    <text evidence="7">The sequence shown here is derived from an EMBL/GenBank/DDBJ whole genome shotgun (WGS) entry which is preliminary data.</text>
</comment>
<feature type="region of interest" description="Disordered" evidence="4">
    <location>
        <begin position="958"/>
        <end position="984"/>
    </location>
</feature>
<sequence>MSADNAATVTDTDPITAIAAIKTILSVTPSVSSAVTYLDAATPITLSPCIDTDPILSGTVALQPGTLTLSLPKGATVWNADGATIGGDAAGGFTLTWAGVESATTCRTSAFKKTPQIAFPTGAFAVGQTWSAAARFEAVAFGGTAATVLTATAAGKLSASLLGTFSKTHSGRARLDATSGTTTSEYGFQTSAQNKSTGTATDVVLDDTMPDTFDLTRVTGGPTPTRVEYQTRTDPSWHVAPLPPFPATSLNLAAGDKVTRVRFTWASVAGGTSVSMTAYGTTTGLPVGGKITDCTDGSMVLSGVTIVGRPCFTEGILSAAPNLVLGLKVVGSPPPLQPGDRVDLDLTNTNRASPDSTMAVLPANAIVLPPGVTYVDGSLRDACSKLRTLSVPAVTVTENWNGTGRQRVTITYQQGETLGIGVSECKRLTVAVQPGTAFGPKSIDTYLWDQNRPWGAEFNAQDTDDINDNKNTGENVMKVSTPVTIASLGAVAAVKGVRGSQDTTYMKYPQVGHSRPDQATSYSLDLVNTGTVALTDGVAYDVLPRPDDGRGSTFRLDLTAPPTVQAGMTVAYSTAANPCRPELGISAGSGCDDDWSATAADLAAVTALRFTTNPGVKIEPSGRLSATWPMHVPSGLSATDTAYNSVSASISRADGIGGPFTVSPVKVGTVVVESRLSVSVPAVGGAHHPGELLTVPVIVTNGGPTTSPGATVTLTVPPELTDPVASGAGWTCQPPAGGEIVCVYSGDHPVGDTTINLTGVPSKAATLTIEAVLTQAGYDPDPTDNSSSTTVTVIQNVRISGHVFHDDDNDGVHDAGESLAGGVTVELLSGAGTVLESASTDPAGYYGFAVGAGTYSLRLPGPGPAISTPGGAQPPAFTLIMGGKKVQDFGLAPPTDLKVTASGSAGGVGDPVSGLFTVTNTAVTPATNVVVEFTLPASVSPANVFPVVGWTIVRGAGGHLHRDGRQRPRPGRDRHVHRGRRRHR</sequence>
<dbReference type="EMBL" id="JACHNH010000001">
    <property type="protein sequence ID" value="MBB4766363.1"/>
    <property type="molecule type" value="Genomic_DNA"/>
</dbReference>
<evidence type="ECO:0000313" key="7">
    <source>
        <dbReference type="EMBL" id="MBB4766363.1"/>
    </source>
</evidence>
<feature type="domain" description="DUF11" evidence="5">
    <location>
        <begin position="688"/>
        <end position="791"/>
    </location>
</feature>
<dbReference type="InterPro" id="IPR033764">
    <property type="entry name" value="Sdr_B"/>
</dbReference>
<dbReference type="SUPFAM" id="SSF117074">
    <property type="entry name" value="Hypothetical protein PA1324"/>
    <property type="match status" value="1"/>
</dbReference>
<evidence type="ECO:0000256" key="1">
    <source>
        <dbReference type="ARBA" id="ARBA00004613"/>
    </source>
</evidence>